<name>A0A4Y3WER0_NITWI</name>
<accession>A0A4Y3WER0</accession>
<gene>
    <name evidence="1" type="ORF">NWI01_33990</name>
</gene>
<comment type="caution">
    <text evidence="1">The sequence shown here is derived from an EMBL/GenBank/DDBJ whole genome shotgun (WGS) entry which is preliminary data.</text>
</comment>
<evidence type="ECO:0000313" key="1">
    <source>
        <dbReference type="EMBL" id="GEC17507.1"/>
    </source>
</evidence>
<dbReference type="Proteomes" id="UP000318825">
    <property type="component" value="Unassembled WGS sequence"/>
</dbReference>
<organism evidence="1 2">
    <name type="scientific">Nitrobacter winogradskyi</name>
    <name type="common">Nitrobacter agilis</name>
    <dbReference type="NCBI Taxonomy" id="913"/>
    <lineage>
        <taxon>Bacteria</taxon>
        <taxon>Pseudomonadati</taxon>
        <taxon>Pseudomonadota</taxon>
        <taxon>Alphaproteobacteria</taxon>
        <taxon>Hyphomicrobiales</taxon>
        <taxon>Nitrobacteraceae</taxon>
        <taxon>Nitrobacter</taxon>
    </lineage>
</organism>
<reference evidence="1 2" key="1">
    <citation type="submission" date="2019-06" db="EMBL/GenBank/DDBJ databases">
        <title>Whole genome shotgun sequence of Nitrobacter winogradskyi NBRC 14297.</title>
        <authorList>
            <person name="Hosoyama A."/>
            <person name="Uohara A."/>
            <person name="Ohji S."/>
            <person name="Ichikawa N."/>
        </authorList>
    </citation>
    <scope>NUCLEOTIDE SEQUENCE [LARGE SCALE GENOMIC DNA]</scope>
    <source>
        <strain evidence="1 2">NBRC 14297</strain>
    </source>
</reference>
<protein>
    <submittedName>
        <fullName evidence="1">Uncharacterized protein</fullName>
    </submittedName>
</protein>
<proteinExistence type="predicted"/>
<dbReference type="EMBL" id="BJNF01000113">
    <property type="protein sequence ID" value="GEC17507.1"/>
    <property type="molecule type" value="Genomic_DNA"/>
</dbReference>
<evidence type="ECO:0000313" key="2">
    <source>
        <dbReference type="Proteomes" id="UP000318825"/>
    </source>
</evidence>
<dbReference type="AlphaFoldDB" id="A0A4Y3WER0"/>
<sequence length="70" mass="8439">MHEFYVHEFYERLGIRGDKSITLTLLFRERLIHTTVVATAQNHSRMLPSGLFDRLSIRFHQEERCWTPCF</sequence>